<name>F5J3Y8_9BACT</name>
<organism evidence="1 2">
    <name type="scientific">Dysgonomonas gadei ATCC BAA-286</name>
    <dbReference type="NCBI Taxonomy" id="742766"/>
    <lineage>
        <taxon>Bacteria</taxon>
        <taxon>Pseudomonadati</taxon>
        <taxon>Bacteroidota</taxon>
        <taxon>Bacteroidia</taxon>
        <taxon>Bacteroidales</taxon>
        <taxon>Dysgonomonadaceae</taxon>
        <taxon>Dysgonomonas</taxon>
    </lineage>
</organism>
<keyword evidence="2" id="KW-1185">Reference proteome</keyword>
<dbReference type="Proteomes" id="UP000004913">
    <property type="component" value="Unassembled WGS sequence"/>
</dbReference>
<comment type="caution">
    <text evidence="1">The sequence shown here is derived from an EMBL/GenBank/DDBJ whole genome shotgun (WGS) entry which is preliminary data.</text>
</comment>
<dbReference type="Gene3D" id="2.180.10.10">
    <property type="entry name" value="RHS repeat-associated core"/>
    <property type="match status" value="1"/>
</dbReference>
<evidence type="ECO:0000313" key="1">
    <source>
        <dbReference type="EMBL" id="EGJ99559.1"/>
    </source>
</evidence>
<dbReference type="EMBL" id="ADLV01000057">
    <property type="protein sequence ID" value="EGJ99559.1"/>
    <property type="molecule type" value="Genomic_DNA"/>
</dbReference>
<dbReference type="AlphaFoldDB" id="F5J3Y8"/>
<dbReference type="HOGENOM" id="CLU_1010956_0_0_10"/>
<dbReference type="STRING" id="742766.HMPREF9455_04055"/>
<proteinExistence type="predicted"/>
<sequence length="275" mass="31045">MPLADATGQNIQPYKYNNKKLDGRNGLNWYDYSARYLAFDFPVMPMVDPMSEKYYSISPYAYVANNPIRYIDLRGDSISVAEEYRELFYIGLASAFGRYAKNFSYTESGMLVYNGSTKGMTKDQKNLFKGMNSVMSEEMTTNVIYGKETEISLADGSTQTVQASQGGGALAVLASENPGVAQNTILIDPSMHHKTTTVMEVTSAYYKTPISPANGPRFRQAPLYTTIQDLFYHELGHVIYQGQSQDKVLKYNNIFRRMFGHPVRKPDETHNKTIK</sequence>
<accession>F5J3Y8</accession>
<evidence type="ECO:0008006" key="3">
    <source>
        <dbReference type="Google" id="ProtNLM"/>
    </source>
</evidence>
<dbReference type="eggNOG" id="COG3209">
    <property type="taxonomic scope" value="Bacteria"/>
</dbReference>
<reference evidence="1 2" key="1">
    <citation type="submission" date="2011-04" db="EMBL/GenBank/DDBJ databases">
        <title>The Genome Sequence of Dysgonomonas gadei ATCC BAA-286.</title>
        <authorList>
            <consortium name="The Broad Institute Genome Sequencing Platform"/>
            <person name="Earl A."/>
            <person name="Ward D."/>
            <person name="Feldgarden M."/>
            <person name="Gevers D."/>
            <person name="Pudlo N."/>
            <person name="Martens E."/>
            <person name="Allen-Vercoe E."/>
            <person name="Young S.K."/>
            <person name="Zeng Q."/>
            <person name="Gargeya S."/>
            <person name="Fitzgerald M."/>
            <person name="Haas B."/>
            <person name="Abouelleil A."/>
            <person name="Alvarado L."/>
            <person name="Arachchi H.M."/>
            <person name="Berlin A."/>
            <person name="Brown A."/>
            <person name="Chapman S.B."/>
            <person name="Chen Z."/>
            <person name="Dunbar C."/>
            <person name="Freedman E."/>
            <person name="Gearin G."/>
            <person name="Gellesch M."/>
            <person name="Goldberg J."/>
            <person name="Griggs A."/>
            <person name="Gujja S."/>
            <person name="Heiman D."/>
            <person name="Howarth C."/>
            <person name="Larson L."/>
            <person name="Lui A."/>
            <person name="MacDonald P.J.P."/>
            <person name="Mehta T."/>
            <person name="Montmayeur A."/>
            <person name="Murphy C."/>
            <person name="Neiman D."/>
            <person name="Pearson M."/>
            <person name="Priest M."/>
            <person name="Roberts A."/>
            <person name="Saif S."/>
            <person name="Shea T."/>
            <person name="Shenoy N."/>
            <person name="Sisk P."/>
            <person name="Stolte C."/>
            <person name="Sykes S."/>
            <person name="Yandava C."/>
            <person name="Wortman J."/>
            <person name="Nusbaum C."/>
            <person name="Birren B."/>
        </authorList>
    </citation>
    <scope>NUCLEOTIDE SEQUENCE [LARGE SCALE GENOMIC DNA]</scope>
    <source>
        <strain evidence="1 2">ATCC BAA-286</strain>
    </source>
</reference>
<evidence type="ECO:0000313" key="2">
    <source>
        <dbReference type="Proteomes" id="UP000004913"/>
    </source>
</evidence>
<protein>
    <recommendedName>
        <fullName evidence="3">RHS repeat-associated core domain-containing protein</fullName>
    </recommendedName>
</protein>
<gene>
    <name evidence="1" type="ORF">HMPREF9455_04055</name>
</gene>